<evidence type="ECO:0000313" key="5">
    <source>
        <dbReference type="Proteomes" id="UP000295601"/>
    </source>
</evidence>
<accession>A0A4R6RYK7</accession>
<organism evidence="4 5">
    <name type="scientific">Leucobacter luti</name>
    <dbReference type="NCBI Taxonomy" id="340320"/>
    <lineage>
        <taxon>Bacteria</taxon>
        <taxon>Bacillati</taxon>
        <taxon>Actinomycetota</taxon>
        <taxon>Actinomycetes</taxon>
        <taxon>Micrococcales</taxon>
        <taxon>Microbacteriaceae</taxon>
        <taxon>Leucobacter</taxon>
    </lineage>
</organism>
<proteinExistence type="predicted"/>
<dbReference type="SUPFAM" id="SSF46689">
    <property type="entry name" value="Homeodomain-like"/>
    <property type="match status" value="1"/>
</dbReference>
<evidence type="ECO:0000313" key="4">
    <source>
        <dbReference type="EMBL" id="TDP91435.1"/>
    </source>
</evidence>
<dbReference type="OrthoDB" id="3235020at2"/>
<dbReference type="Proteomes" id="UP000295601">
    <property type="component" value="Unassembled WGS sequence"/>
</dbReference>
<feature type="DNA-binding region" description="H-T-H motif" evidence="2">
    <location>
        <begin position="37"/>
        <end position="56"/>
    </location>
</feature>
<dbReference type="Gene3D" id="1.10.357.10">
    <property type="entry name" value="Tetracycline Repressor, domain 2"/>
    <property type="match status" value="1"/>
</dbReference>
<evidence type="ECO:0000256" key="1">
    <source>
        <dbReference type="ARBA" id="ARBA00023125"/>
    </source>
</evidence>
<dbReference type="AlphaFoldDB" id="A0A4R6RYK7"/>
<gene>
    <name evidence="4" type="ORF">EDF62_2050</name>
</gene>
<dbReference type="InterPro" id="IPR009057">
    <property type="entry name" value="Homeodomain-like_sf"/>
</dbReference>
<feature type="domain" description="HTH tetR-type" evidence="3">
    <location>
        <begin position="14"/>
        <end position="74"/>
    </location>
</feature>
<keyword evidence="5" id="KW-1185">Reference proteome</keyword>
<dbReference type="PROSITE" id="PS50977">
    <property type="entry name" value="HTH_TETR_2"/>
    <property type="match status" value="1"/>
</dbReference>
<reference evidence="4 5" key="1">
    <citation type="submission" date="2019-03" db="EMBL/GenBank/DDBJ databases">
        <title>Genomic analyses of the natural microbiome of Caenorhabditis elegans.</title>
        <authorList>
            <person name="Samuel B."/>
        </authorList>
    </citation>
    <scope>NUCLEOTIDE SEQUENCE [LARGE SCALE GENOMIC DNA]</scope>
    <source>
        <strain evidence="4 5">JUb18</strain>
    </source>
</reference>
<evidence type="ECO:0000259" key="3">
    <source>
        <dbReference type="PROSITE" id="PS50977"/>
    </source>
</evidence>
<evidence type="ECO:0000256" key="2">
    <source>
        <dbReference type="PROSITE-ProRule" id="PRU00335"/>
    </source>
</evidence>
<dbReference type="RefSeq" id="WP_133616925.1">
    <property type="nucleotide sequence ID" value="NZ_SNYA01000005.1"/>
</dbReference>
<comment type="caution">
    <text evidence="4">The sequence shown here is derived from an EMBL/GenBank/DDBJ whole genome shotgun (WGS) entry which is preliminary data.</text>
</comment>
<dbReference type="InterPro" id="IPR001647">
    <property type="entry name" value="HTH_TetR"/>
</dbReference>
<keyword evidence="1 2" id="KW-0238">DNA-binding</keyword>
<dbReference type="EMBL" id="SNYA01000005">
    <property type="protein sequence ID" value="TDP91435.1"/>
    <property type="molecule type" value="Genomic_DNA"/>
</dbReference>
<name>A0A4R6RYK7_9MICO</name>
<dbReference type="GO" id="GO:0003677">
    <property type="term" value="F:DNA binding"/>
    <property type="evidence" value="ECO:0007669"/>
    <property type="project" value="UniProtKB-UniRule"/>
</dbReference>
<protein>
    <submittedName>
        <fullName evidence="4">TetR family transcriptional regulator</fullName>
    </submittedName>
</protein>
<sequence length="216" mass="22033">MSAQRNSVAVSTSSTRDEAILAAVSAGLRRYGPRKLTAQDVADLAGVSRMTVYRAMGSMDNAILIALTREFTAAVATIRAGLPEGTGAERLAAFLGDGARAFVASELVASVLAHQPELLEPYLSGRLGRSQEVVLAAIEDLLAAGRFDGSITDHAPSALTLLLLIRGVALGAPLLRESDDFERACTELSALVAASLGVGANAAGVNTGAGTGTGTP</sequence>
<dbReference type="Gene3D" id="1.10.10.60">
    <property type="entry name" value="Homeodomain-like"/>
    <property type="match status" value="1"/>
</dbReference>